<comment type="caution">
    <text evidence="1">The sequence shown here is derived from an EMBL/GenBank/DDBJ whole genome shotgun (WGS) entry which is preliminary data.</text>
</comment>
<evidence type="ECO:0000313" key="1">
    <source>
        <dbReference type="EMBL" id="RHW43587.1"/>
    </source>
</evidence>
<dbReference type="PIRSF" id="PIRSF011560">
    <property type="entry name" value="ComK"/>
    <property type="match status" value="1"/>
</dbReference>
<sequence length="176" mass="20822">MFIKPFVYGSKVYSQVFEMDDEFISPFKPIEIIKKSCEYFGSSYEGRKEGTRQLIGITHKVPIVIDPTNFIYFFPTTSPNRPECMWISHEHVLHHSKTANDDTLVTFQNKQSYPVPVSFNSFENQLLRTALLRTKLMQRIEQMERKSFYFLNRPNALEASERQRKYGHFMEYGSRP</sequence>
<keyword evidence="2" id="KW-1185">Reference proteome</keyword>
<dbReference type="InterPro" id="IPR010461">
    <property type="entry name" value="ComK"/>
</dbReference>
<organism evidence="1 2">
    <name type="scientific">Neobacillus notoginsengisoli</name>
    <dbReference type="NCBI Taxonomy" id="1578198"/>
    <lineage>
        <taxon>Bacteria</taxon>
        <taxon>Bacillati</taxon>
        <taxon>Bacillota</taxon>
        <taxon>Bacilli</taxon>
        <taxon>Bacillales</taxon>
        <taxon>Bacillaceae</taxon>
        <taxon>Neobacillus</taxon>
    </lineage>
</organism>
<name>A0A417Z0D1_9BACI</name>
<protein>
    <submittedName>
        <fullName evidence="1">Transcriptional regulator</fullName>
    </submittedName>
</protein>
<dbReference type="EMBL" id="QWEG01000001">
    <property type="protein sequence ID" value="RHW43587.1"/>
    <property type="molecule type" value="Genomic_DNA"/>
</dbReference>
<evidence type="ECO:0000313" key="2">
    <source>
        <dbReference type="Proteomes" id="UP000284416"/>
    </source>
</evidence>
<dbReference type="GO" id="GO:0030420">
    <property type="term" value="P:establishment of competence for transformation"/>
    <property type="evidence" value="ECO:0007669"/>
    <property type="project" value="InterPro"/>
</dbReference>
<proteinExistence type="predicted"/>
<reference evidence="1 2" key="1">
    <citation type="journal article" date="2017" name="Int. J. Syst. Evol. Microbiol.">
        <title>Bacillus notoginsengisoli sp. nov., a novel bacterium isolated from the rhizosphere of Panax notoginseng.</title>
        <authorList>
            <person name="Zhang M.Y."/>
            <person name="Cheng J."/>
            <person name="Cai Y."/>
            <person name="Zhang T.Y."/>
            <person name="Wu Y.Y."/>
            <person name="Manikprabhu D."/>
            <person name="Li W.J."/>
            <person name="Zhang Y.X."/>
        </authorList>
    </citation>
    <scope>NUCLEOTIDE SEQUENCE [LARGE SCALE GENOMIC DNA]</scope>
    <source>
        <strain evidence="1 2">JCM 30743</strain>
    </source>
</reference>
<dbReference type="Proteomes" id="UP000284416">
    <property type="component" value="Unassembled WGS sequence"/>
</dbReference>
<dbReference type="Pfam" id="PF06338">
    <property type="entry name" value="ComK"/>
    <property type="match status" value="1"/>
</dbReference>
<dbReference type="AlphaFoldDB" id="A0A417Z0D1"/>
<dbReference type="OrthoDB" id="2417337at2"/>
<accession>A0A417Z0D1</accession>
<gene>
    <name evidence="1" type="ORF">D1B31_00300</name>
</gene>